<feature type="region of interest" description="Disordered" evidence="12">
    <location>
        <begin position="144"/>
        <end position="165"/>
    </location>
</feature>
<evidence type="ECO:0000256" key="9">
    <source>
        <dbReference type="ARBA" id="ARBA00023163"/>
    </source>
</evidence>
<dbReference type="EMBL" id="DYDO01000004">
    <property type="protein sequence ID" value="DBA25780.1"/>
    <property type="molecule type" value="Genomic_DNA"/>
</dbReference>
<evidence type="ECO:0000256" key="4">
    <source>
        <dbReference type="ARBA" id="ARBA00022737"/>
    </source>
</evidence>
<reference evidence="14" key="1">
    <citation type="thesis" date="2020" institute="ProQuest LLC" country="789 East Eisenhower Parkway, Ann Arbor, MI, USA">
        <title>Comparative Genomics and Chromosome Evolution.</title>
        <authorList>
            <person name="Mudd A.B."/>
        </authorList>
    </citation>
    <scope>NUCLEOTIDE SEQUENCE</scope>
    <source>
        <strain evidence="14">1538</strain>
        <tissue evidence="14">Blood</tissue>
    </source>
</reference>
<keyword evidence="9" id="KW-0804">Transcription</keyword>
<dbReference type="Gene3D" id="3.30.160.60">
    <property type="entry name" value="Classic Zinc Finger"/>
    <property type="match status" value="3"/>
</dbReference>
<keyword evidence="10" id="KW-0539">Nucleus</keyword>
<feature type="domain" description="C2H2-type" evidence="13">
    <location>
        <begin position="420"/>
        <end position="449"/>
    </location>
</feature>
<keyword evidence="15" id="KW-1185">Reference proteome</keyword>
<dbReference type="GO" id="GO:0000978">
    <property type="term" value="F:RNA polymerase II cis-regulatory region sequence-specific DNA binding"/>
    <property type="evidence" value="ECO:0007669"/>
    <property type="project" value="TreeGrafter"/>
</dbReference>
<dbReference type="PROSITE" id="PS00028">
    <property type="entry name" value="ZINC_FINGER_C2H2_1"/>
    <property type="match status" value="3"/>
</dbReference>
<feature type="compositionally biased region" description="Polar residues" evidence="12">
    <location>
        <begin position="241"/>
        <end position="255"/>
    </location>
</feature>
<keyword evidence="7" id="KW-0805">Transcription regulation</keyword>
<feature type="region of interest" description="Disordered" evidence="12">
    <location>
        <begin position="188"/>
        <end position="271"/>
    </location>
</feature>
<dbReference type="SUPFAM" id="SSF57667">
    <property type="entry name" value="beta-beta-alpha zinc fingers"/>
    <property type="match status" value="2"/>
</dbReference>
<protein>
    <recommendedName>
        <fullName evidence="13">C2H2-type domain-containing protein</fullName>
    </recommendedName>
</protein>
<evidence type="ECO:0000256" key="11">
    <source>
        <dbReference type="PROSITE-ProRule" id="PRU00042"/>
    </source>
</evidence>
<gene>
    <name evidence="14" type="ORF">GDO54_010129</name>
</gene>
<dbReference type="SMART" id="SM00355">
    <property type="entry name" value="ZnF_C2H2"/>
    <property type="match status" value="3"/>
</dbReference>
<keyword evidence="3" id="KW-0479">Metal-binding</keyword>
<keyword evidence="2" id="KW-0678">Repressor</keyword>
<dbReference type="GO" id="GO:0008270">
    <property type="term" value="F:zinc ion binding"/>
    <property type="evidence" value="ECO:0007669"/>
    <property type="project" value="UniProtKB-KW"/>
</dbReference>
<dbReference type="PROSITE" id="PS50157">
    <property type="entry name" value="ZINC_FINGER_C2H2_2"/>
    <property type="match status" value="3"/>
</dbReference>
<evidence type="ECO:0000313" key="15">
    <source>
        <dbReference type="Proteomes" id="UP001181693"/>
    </source>
</evidence>
<evidence type="ECO:0000256" key="2">
    <source>
        <dbReference type="ARBA" id="ARBA00022491"/>
    </source>
</evidence>
<evidence type="ECO:0000256" key="12">
    <source>
        <dbReference type="SAM" id="MobiDB-lite"/>
    </source>
</evidence>
<dbReference type="FunFam" id="3.30.160.60:FF:000018">
    <property type="entry name" value="Krueppel-like factor 15"/>
    <property type="match status" value="1"/>
</dbReference>
<comment type="subcellular location">
    <subcellularLocation>
        <location evidence="1">Nucleus</location>
    </subcellularLocation>
</comment>
<evidence type="ECO:0000313" key="14">
    <source>
        <dbReference type="EMBL" id="DBA25780.1"/>
    </source>
</evidence>
<feature type="compositionally biased region" description="Basic and acidic residues" evidence="12">
    <location>
        <begin position="202"/>
        <end position="225"/>
    </location>
</feature>
<dbReference type="FunFam" id="3.30.160.60:FF:000205">
    <property type="entry name" value="Putative Krueppel-like factor 10"/>
    <property type="match status" value="1"/>
</dbReference>
<comment type="caution">
    <text evidence="14">The sequence shown here is derived from an EMBL/GenBank/DDBJ whole genome shotgun (WGS) entry which is preliminary data.</text>
</comment>
<keyword evidence="8" id="KW-0238">DNA-binding</keyword>
<dbReference type="Pfam" id="PF00096">
    <property type="entry name" value="zf-C2H2"/>
    <property type="match status" value="3"/>
</dbReference>
<evidence type="ECO:0000259" key="13">
    <source>
        <dbReference type="PROSITE" id="PS50157"/>
    </source>
</evidence>
<evidence type="ECO:0000256" key="3">
    <source>
        <dbReference type="ARBA" id="ARBA00022723"/>
    </source>
</evidence>
<dbReference type="FunFam" id="3.30.160.60:FF:000134">
    <property type="entry name" value="Krueppel-like factor 11"/>
    <property type="match status" value="1"/>
</dbReference>
<dbReference type="CDD" id="cd21584">
    <property type="entry name" value="KLF11_N"/>
    <property type="match status" value="1"/>
</dbReference>
<feature type="domain" description="C2H2-type" evidence="13">
    <location>
        <begin position="450"/>
        <end position="477"/>
    </location>
</feature>
<feature type="region of interest" description="Disordered" evidence="12">
    <location>
        <begin position="494"/>
        <end position="514"/>
    </location>
</feature>
<evidence type="ECO:0000256" key="5">
    <source>
        <dbReference type="ARBA" id="ARBA00022771"/>
    </source>
</evidence>
<evidence type="ECO:0000256" key="6">
    <source>
        <dbReference type="ARBA" id="ARBA00022833"/>
    </source>
</evidence>
<organism evidence="14 15">
    <name type="scientific">Pyxicephalus adspersus</name>
    <name type="common">African bullfrog</name>
    <dbReference type="NCBI Taxonomy" id="30357"/>
    <lineage>
        <taxon>Eukaryota</taxon>
        <taxon>Metazoa</taxon>
        <taxon>Chordata</taxon>
        <taxon>Craniata</taxon>
        <taxon>Vertebrata</taxon>
        <taxon>Euteleostomi</taxon>
        <taxon>Amphibia</taxon>
        <taxon>Batrachia</taxon>
        <taxon>Anura</taxon>
        <taxon>Neobatrachia</taxon>
        <taxon>Ranoidea</taxon>
        <taxon>Pyxicephalidae</taxon>
        <taxon>Pyxicephalinae</taxon>
        <taxon>Pyxicephalus</taxon>
    </lineage>
</organism>
<evidence type="ECO:0000256" key="1">
    <source>
        <dbReference type="ARBA" id="ARBA00004123"/>
    </source>
</evidence>
<keyword evidence="6" id="KW-0862">Zinc</keyword>
<proteinExistence type="predicted"/>
<feature type="compositionally biased region" description="Polar residues" evidence="12">
    <location>
        <begin position="156"/>
        <end position="165"/>
    </location>
</feature>
<evidence type="ECO:0000256" key="8">
    <source>
        <dbReference type="ARBA" id="ARBA00023125"/>
    </source>
</evidence>
<dbReference type="InterPro" id="IPR036236">
    <property type="entry name" value="Znf_C2H2_sf"/>
</dbReference>
<keyword evidence="5 11" id="KW-0863">Zinc-finger</keyword>
<evidence type="ECO:0000256" key="7">
    <source>
        <dbReference type="ARBA" id="ARBA00023015"/>
    </source>
</evidence>
<accession>A0AAV3ADK9</accession>
<sequence>MLNVTGSERQQPAAVDFMDICESILERKRHDSERSSCSTLEQNDFEAVEALVCMSSWGQRCHKGEVLKMRPLTPASDSSDCLMQYESSPPMSKDFHSLSTLCMTPPHSPEFTEPCTTLPPACQVTYSKPVTVMSSSSHCSVSSSNASKPFTPAVHSMSSQGSEVSQPCRAMVTSVIRHTADTYAFHLLPHAPPKAPTAEPESSPKHEDKHSKLTKETSVHEDLSKSDSPVHLPEIPCANGNPGSQQMLCVQTQQPSKSENEHSNENNPLVSASVPSSPLLCQMIPVNGQPGVISAFIKPPSQPVCNTTIKPILPQTTSLSQPVLMGTPMSPGTVMFVLPQAPVNQPPQHCPQTLMTVGNTKLLPLAPAPVFITSGQTSPPQMDFSRRRNYVCNFTGCRKTYFKSSHLKAHLRTHTGEKPFSCNWEGCEKKFARSDELSRHRRTHTGEKKFACPLCERRFMRSDHLTKHARRHMTTKKVPSWQAEVGKLNRITTSEQTRNPGPSLSMLVSMTPSV</sequence>
<keyword evidence="4" id="KW-0677">Repeat</keyword>
<dbReference type="Proteomes" id="UP001181693">
    <property type="component" value="Unassembled WGS sequence"/>
</dbReference>
<feature type="domain" description="C2H2-type" evidence="13">
    <location>
        <begin position="390"/>
        <end position="419"/>
    </location>
</feature>
<dbReference type="GO" id="GO:0005634">
    <property type="term" value="C:nucleus"/>
    <property type="evidence" value="ECO:0007669"/>
    <property type="project" value="UniProtKB-SubCell"/>
</dbReference>
<dbReference type="PANTHER" id="PTHR23235">
    <property type="entry name" value="KRUEPPEL-LIKE TRANSCRIPTION FACTOR"/>
    <property type="match status" value="1"/>
</dbReference>
<dbReference type="PANTHER" id="PTHR23235:SF65">
    <property type="entry name" value="KRUEPPEL-LIKE FACTOR 11"/>
    <property type="match status" value="1"/>
</dbReference>
<dbReference type="GO" id="GO:0000981">
    <property type="term" value="F:DNA-binding transcription factor activity, RNA polymerase II-specific"/>
    <property type="evidence" value="ECO:0007669"/>
    <property type="project" value="TreeGrafter"/>
</dbReference>
<name>A0AAV3ADK9_PYXAD</name>
<evidence type="ECO:0000256" key="10">
    <source>
        <dbReference type="ARBA" id="ARBA00023242"/>
    </source>
</evidence>
<dbReference type="InterPro" id="IPR013087">
    <property type="entry name" value="Znf_C2H2_type"/>
</dbReference>
<dbReference type="AlphaFoldDB" id="A0AAV3ADK9"/>